<feature type="transmembrane region" description="Helical" evidence="1">
    <location>
        <begin position="6"/>
        <end position="26"/>
    </location>
</feature>
<feature type="transmembrane region" description="Helical" evidence="1">
    <location>
        <begin position="47"/>
        <end position="67"/>
    </location>
</feature>
<dbReference type="AlphaFoldDB" id="A0A1Y4LT43"/>
<evidence type="ECO:0000313" key="4">
    <source>
        <dbReference type="Proteomes" id="UP000195447"/>
    </source>
</evidence>
<sequence>MNFYSVLVWVGAGIVVLISLVMMITGRPIWMNEKKYTYDSLESFSRVGGAMGVVIGISAGIVLYNLAQSTVNTMSMVSLVVLCITYISYYVCKKKMLILKGTKLKKKKK</sequence>
<dbReference type="EMBL" id="JAQNCK010000001">
    <property type="protein sequence ID" value="MDC0827103.1"/>
    <property type="molecule type" value="Genomic_DNA"/>
</dbReference>
<reference evidence="2" key="3">
    <citation type="submission" date="2023-01" db="EMBL/GenBank/DDBJ databases">
        <title>Human gut microbiome strain richness.</title>
        <authorList>
            <person name="Chen-Liaw A."/>
        </authorList>
    </citation>
    <scope>NUCLEOTIDE SEQUENCE</scope>
    <source>
        <strain evidence="2">D55st1_G4_D55t1_190419</strain>
    </source>
</reference>
<protein>
    <submittedName>
        <fullName evidence="3">Uncharacterized protein</fullName>
    </submittedName>
</protein>
<dbReference type="Proteomes" id="UP001220658">
    <property type="component" value="Unassembled WGS sequence"/>
</dbReference>
<reference evidence="4" key="1">
    <citation type="submission" date="2017-04" db="EMBL/GenBank/DDBJ databases">
        <title>Function of individual gut microbiota members based on whole genome sequencing of pure cultures obtained from chicken caecum.</title>
        <authorList>
            <person name="Medvecky M."/>
            <person name="Cejkova D."/>
            <person name="Polansky O."/>
            <person name="Karasova D."/>
            <person name="Kubasova T."/>
            <person name="Cizek A."/>
            <person name="Rychlik I."/>
        </authorList>
    </citation>
    <scope>NUCLEOTIDE SEQUENCE [LARGE SCALE GENOMIC DNA]</scope>
    <source>
        <strain evidence="4">An178</strain>
    </source>
</reference>
<dbReference type="EMBL" id="NFKM01000012">
    <property type="protein sequence ID" value="OUP59817.1"/>
    <property type="molecule type" value="Genomic_DNA"/>
</dbReference>
<accession>A0A1Y4LT43</accession>
<evidence type="ECO:0000313" key="2">
    <source>
        <dbReference type="EMBL" id="MDC0827103.1"/>
    </source>
</evidence>
<keyword evidence="1" id="KW-0812">Transmembrane</keyword>
<name>A0A1Y4LT43_9FIRM</name>
<keyword evidence="4" id="KW-1185">Reference proteome</keyword>
<keyword evidence="1" id="KW-0472">Membrane</keyword>
<evidence type="ECO:0000313" key="3">
    <source>
        <dbReference type="EMBL" id="OUP59817.1"/>
    </source>
</evidence>
<feature type="transmembrane region" description="Helical" evidence="1">
    <location>
        <begin position="73"/>
        <end position="92"/>
    </location>
</feature>
<evidence type="ECO:0000256" key="1">
    <source>
        <dbReference type="SAM" id="Phobius"/>
    </source>
</evidence>
<proteinExistence type="predicted"/>
<comment type="caution">
    <text evidence="3">The sequence shown here is derived from an EMBL/GenBank/DDBJ whole genome shotgun (WGS) entry which is preliminary data.</text>
</comment>
<gene>
    <name evidence="3" type="ORF">B5F14_06945</name>
    <name evidence="2" type="ORF">POG00_00090</name>
</gene>
<reference evidence="3" key="2">
    <citation type="journal article" date="2018" name="BMC Genomics">
        <title>Whole genome sequencing and function prediction of 133 gut anaerobes isolated from chicken caecum in pure cultures.</title>
        <authorList>
            <person name="Medvecky M."/>
            <person name="Cejkova D."/>
            <person name="Polansky O."/>
            <person name="Karasova D."/>
            <person name="Kubasova T."/>
            <person name="Cizek A."/>
            <person name="Rychlik I."/>
        </authorList>
    </citation>
    <scope>NUCLEOTIDE SEQUENCE</scope>
    <source>
        <strain evidence="3">An178</strain>
    </source>
</reference>
<keyword evidence="1" id="KW-1133">Transmembrane helix</keyword>
<dbReference type="RefSeq" id="WP_087158792.1">
    <property type="nucleotide sequence ID" value="NZ_JADMUL010000001.1"/>
</dbReference>
<organism evidence="3 4">
    <name type="scientific">Faecalitalea cylindroides</name>
    <dbReference type="NCBI Taxonomy" id="39483"/>
    <lineage>
        <taxon>Bacteria</taxon>
        <taxon>Bacillati</taxon>
        <taxon>Bacillota</taxon>
        <taxon>Erysipelotrichia</taxon>
        <taxon>Erysipelotrichales</taxon>
        <taxon>Erysipelotrichaceae</taxon>
        <taxon>Faecalitalea</taxon>
    </lineage>
</organism>
<dbReference type="Proteomes" id="UP000195447">
    <property type="component" value="Unassembled WGS sequence"/>
</dbReference>